<dbReference type="Proteomes" id="UP000605201">
    <property type="component" value="Unassembled WGS sequence"/>
</dbReference>
<protein>
    <submittedName>
        <fullName evidence="1">DUF2652 domain-containing protein</fullName>
    </submittedName>
</protein>
<dbReference type="AlphaFoldDB" id="A0A8J6NUR7"/>
<evidence type="ECO:0000313" key="2">
    <source>
        <dbReference type="Proteomes" id="UP000605201"/>
    </source>
</evidence>
<accession>A0A8J6NUR7</accession>
<dbReference type="Gene3D" id="3.30.70.1230">
    <property type="entry name" value="Nucleotide cyclase"/>
    <property type="match status" value="1"/>
</dbReference>
<reference evidence="1 2" key="1">
    <citation type="submission" date="2020-08" db="EMBL/GenBank/DDBJ databases">
        <title>Bridging the membrane lipid divide: bacteria of the FCB group superphylum have the potential to synthesize archaeal ether lipids.</title>
        <authorList>
            <person name="Villanueva L."/>
            <person name="Von Meijenfeldt F.A.B."/>
            <person name="Westbye A.B."/>
            <person name="Yadav S."/>
            <person name="Hopmans E.C."/>
            <person name="Dutilh B.E."/>
            <person name="Sinninghe Damste J.S."/>
        </authorList>
    </citation>
    <scope>NUCLEOTIDE SEQUENCE [LARGE SCALE GENOMIC DNA]</scope>
    <source>
        <strain evidence="1">NIOZ-UU17</strain>
    </source>
</reference>
<evidence type="ECO:0000313" key="1">
    <source>
        <dbReference type="EMBL" id="MBC8433724.1"/>
    </source>
</evidence>
<organism evidence="1 2">
    <name type="scientific">Candidatus Desulfatibia vada</name>
    <dbReference type="NCBI Taxonomy" id="2841696"/>
    <lineage>
        <taxon>Bacteria</taxon>
        <taxon>Pseudomonadati</taxon>
        <taxon>Thermodesulfobacteriota</taxon>
        <taxon>Desulfobacteria</taxon>
        <taxon>Desulfobacterales</taxon>
        <taxon>Desulfobacterales incertae sedis</taxon>
        <taxon>Candidatus Desulfatibia</taxon>
    </lineage>
</organism>
<dbReference type="Pfam" id="PF10851">
    <property type="entry name" value="DUF2652"/>
    <property type="match status" value="1"/>
</dbReference>
<sequence length="200" mass="23087">MENQALIFIPDISGFTKFVTKCEINHTNHIISNLINIILDSNPLDLKVSEIEGDAVLFYFKGMPPKKEEIIQQSKRMFIDFHTNLKAMERNFFCKSGSCTTASNLTLKFIVHYGVCKEVPIHNSPKLMGSDVILAHKLLKNNIPEREYILLSEKYLKSQQSKLIIEEDWVDIKSNIENFENFGEIRTKYIPLSPLKRLIP</sequence>
<dbReference type="InterPro" id="IPR020503">
    <property type="entry name" value="Uncharacterised_Rv2561"/>
</dbReference>
<name>A0A8J6NUR7_9BACT</name>
<comment type="caution">
    <text evidence="1">The sequence shown here is derived from an EMBL/GenBank/DDBJ whole genome shotgun (WGS) entry which is preliminary data.</text>
</comment>
<gene>
    <name evidence="1" type="ORF">H8D96_17580</name>
</gene>
<dbReference type="SUPFAM" id="SSF55073">
    <property type="entry name" value="Nucleotide cyclase"/>
    <property type="match status" value="1"/>
</dbReference>
<proteinExistence type="predicted"/>
<dbReference type="InterPro" id="IPR029787">
    <property type="entry name" value="Nucleotide_cyclase"/>
</dbReference>
<dbReference type="EMBL" id="JACNIG010000325">
    <property type="protein sequence ID" value="MBC8433724.1"/>
    <property type="molecule type" value="Genomic_DNA"/>
</dbReference>